<feature type="compositionally biased region" description="Gly residues" evidence="1">
    <location>
        <begin position="131"/>
        <end position="142"/>
    </location>
</feature>
<keyword evidence="3" id="KW-1185">Reference proteome</keyword>
<name>A0ABP0YDH5_9ROSI</name>
<accession>A0ABP0YDH5</accession>
<protein>
    <submittedName>
        <fullName evidence="2">Uncharacterized protein</fullName>
    </submittedName>
</protein>
<sequence length="267" mass="29177">MALSAATWRFVRVAALAGVRFVATNVRAAAASSVKMVKVLVDHLAAVGVKINDEVSLLDILNGLLIKFNVFRISIRTRDTTPSLAKLEVSLDAEAKTIDVTHLTAKPTPTAMTTFQRLGRNGRGVPRRGGSHGTLGRGGNGKGFFQNPNFSNGSTPWAILFLIQSGCNAHMTNDLANLNQANDYNGEEMFLIQDKLGRKISNPLEKILHPLDFDLTTRRRSPPDSDALEEVLSLSFRPQNMNVALLPRAELVAPPRMPPHATDYWSP</sequence>
<proteinExistence type="predicted"/>
<dbReference type="Proteomes" id="UP001642487">
    <property type="component" value="Chromosome 3"/>
</dbReference>
<organism evidence="2 3">
    <name type="scientific">Citrullus colocynthis</name>
    <name type="common">colocynth</name>
    <dbReference type="NCBI Taxonomy" id="252529"/>
    <lineage>
        <taxon>Eukaryota</taxon>
        <taxon>Viridiplantae</taxon>
        <taxon>Streptophyta</taxon>
        <taxon>Embryophyta</taxon>
        <taxon>Tracheophyta</taxon>
        <taxon>Spermatophyta</taxon>
        <taxon>Magnoliopsida</taxon>
        <taxon>eudicotyledons</taxon>
        <taxon>Gunneridae</taxon>
        <taxon>Pentapetalae</taxon>
        <taxon>rosids</taxon>
        <taxon>fabids</taxon>
        <taxon>Cucurbitales</taxon>
        <taxon>Cucurbitaceae</taxon>
        <taxon>Benincaseae</taxon>
        <taxon>Citrullus</taxon>
    </lineage>
</organism>
<feature type="non-terminal residue" evidence="2">
    <location>
        <position position="267"/>
    </location>
</feature>
<feature type="region of interest" description="Disordered" evidence="1">
    <location>
        <begin position="119"/>
        <end position="142"/>
    </location>
</feature>
<evidence type="ECO:0000256" key="1">
    <source>
        <dbReference type="SAM" id="MobiDB-lite"/>
    </source>
</evidence>
<dbReference type="EMBL" id="OZ021737">
    <property type="protein sequence ID" value="CAK9317606.1"/>
    <property type="molecule type" value="Genomic_DNA"/>
</dbReference>
<evidence type="ECO:0000313" key="2">
    <source>
        <dbReference type="EMBL" id="CAK9317606.1"/>
    </source>
</evidence>
<gene>
    <name evidence="2" type="ORF">CITCOLO1_LOCUS9513</name>
</gene>
<evidence type="ECO:0000313" key="3">
    <source>
        <dbReference type="Proteomes" id="UP001642487"/>
    </source>
</evidence>
<reference evidence="2 3" key="1">
    <citation type="submission" date="2024-03" db="EMBL/GenBank/DDBJ databases">
        <authorList>
            <person name="Gkanogiannis A."/>
            <person name="Becerra Lopez-Lavalle L."/>
        </authorList>
    </citation>
    <scope>NUCLEOTIDE SEQUENCE [LARGE SCALE GENOMIC DNA]</scope>
</reference>